<dbReference type="Pfam" id="PF18403">
    <property type="entry name" value="Thioredoxin_15"/>
    <property type="match status" value="1"/>
</dbReference>
<keyword evidence="6 10" id="KW-0732">Signal</keyword>
<keyword evidence="17" id="KW-1185">Reference proteome</keyword>
<evidence type="ECO:0000259" key="11">
    <source>
        <dbReference type="Pfam" id="PF18400"/>
    </source>
</evidence>
<evidence type="ECO:0000256" key="2">
    <source>
        <dbReference type="ARBA" id="ARBA00004319"/>
    </source>
</evidence>
<evidence type="ECO:0000256" key="3">
    <source>
        <dbReference type="ARBA" id="ARBA00004922"/>
    </source>
</evidence>
<keyword evidence="7" id="KW-0256">Endoplasmic reticulum</keyword>
<dbReference type="SUPFAM" id="SSF53448">
    <property type="entry name" value="Nucleotide-diphospho-sugar transferases"/>
    <property type="match status" value="1"/>
</dbReference>
<dbReference type="Pfam" id="PF18400">
    <property type="entry name" value="Thioredoxin_12"/>
    <property type="match status" value="1"/>
</dbReference>
<evidence type="ECO:0000256" key="6">
    <source>
        <dbReference type="ARBA" id="ARBA00022729"/>
    </source>
</evidence>
<dbReference type="FunFam" id="3.90.550.10:FF:000065">
    <property type="entry name" value="UDP-glucose:glycoprotein glucosyltransferase, putative"/>
    <property type="match status" value="1"/>
</dbReference>
<feature type="domain" description="Glucosyltransferase 24 catalytic" evidence="15">
    <location>
        <begin position="1183"/>
        <end position="1449"/>
    </location>
</feature>
<dbReference type="InterPro" id="IPR040497">
    <property type="entry name" value="Glyco_transf_24"/>
</dbReference>
<evidence type="ECO:0000259" key="13">
    <source>
        <dbReference type="Pfam" id="PF18402"/>
    </source>
</evidence>
<dbReference type="GO" id="GO:0036503">
    <property type="term" value="P:ERAD pathway"/>
    <property type="evidence" value="ECO:0007669"/>
    <property type="project" value="TreeGrafter"/>
</dbReference>
<dbReference type="PANTHER" id="PTHR11226:SF0">
    <property type="entry name" value="UDP-GLUCOSE:GLYCOPROTEIN GLUCOSYLTRANSFERASE"/>
    <property type="match status" value="1"/>
</dbReference>
<dbReference type="GO" id="GO:0051082">
    <property type="term" value="F:unfolded protein binding"/>
    <property type="evidence" value="ECO:0007669"/>
    <property type="project" value="TreeGrafter"/>
</dbReference>
<evidence type="ECO:0000313" key="16">
    <source>
        <dbReference type="EMBL" id="KAK7747781.1"/>
    </source>
</evidence>
<dbReference type="PANTHER" id="PTHR11226">
    <property type="entry name" value="UDP-GLUCOSE GLYCOPROTEIN:GLUCOSYLTRANSFERASE"/>
    <property type="match status" value="1"/>
</dbReference>
<dbReference type="InterPro" id="IPR040693">
    <property type="entry name" value="UGGT_TRXL_1"/>
</dbReference>
<dbReference type="Proteomes" id="UP001320420">
    <property type="component" value="Unassembled WGS sequence"/>
</dbReference>
<name>A0AAN9UIR6_9PEZI</name>
<evidence type="ECO:0000256" key="4">
    <source>
        <dbReference type="ARBA" id="ARBA00006351"/>
    </source>
</evidence>
<dbReference type="Pfam" id="PF18401">
    <property type="entry name" value="Thioredoxin_13"/>
    <property type="match status" value="1"/>
</dbReference>
<feature type="signal peptide" evidence="10">
    <location>
        <begin position="1"/>
        <end position="28"/>
    </location>
</feature>
<dbReference type="EMBL" id="JAKJXP020000086">
    <property type="protein sequence ID" value="KAK7747781.1"/>
    <property type="molecule type" value="Genomic_DNA"/>
</dbReference>
<evidence type="ECO:0000256" key="8">
    <source>
        <dbReference type="ARBA" id="ARBA00023180"/>
    </source>
</evidence>
<evidence type="ECO:0000259" key="14">
    <source>
        <dbReference type="Pfam" id="PF18403"/>
    </source>
</evidence>
<evidence type="ECO:0000256" key="5">
    <source>
        <dbReference type="ARBA" id="ARBA00022679"/>
    </source>
</evidence>
<gene>
    <name evidence="16" type="primary">KRE5</name>
    <name evidence="16" type="ORF">SLS62_008817</name>
</gene>
<comment type="similarity">
    <text evidence="4">Belongs to the glycosyltransferase 8 family.</text>
</comment>
<evidence type="ECO:0000259" key="12">
    <source>
        <dbReference type="Pfam" id="PF18401"/>
    </source>
</evidence>
<feature type="domain" description="UDP-glucose:glycoprotein glucosyltransferase thioredoxin-like" evidence="14">
    <location>
        <begin position="671"/>
        <end position="866"/>
    </location>
</feature>
<keyword evidence="5" id="KW-0808">Transferase</keyword>
<dbReference type="InterPro" id="IPR040694">
    <property type="entry name" value="UGGT_TRXL_2"/>
</dbReference>
<feature type="region of interest" description="Disordered" evidence="9">
    <location>
        <begin position="1454"/>
        <end position="1535"/>
    </location>
</feature>
<keyword evidence="8" id="KW-0325">Glycoprotein</keyword>
<feature type="domain" description="UGGT thioredoxin-like" evidence="12">
    <location>
        <begin position="278"/>
        <end position="409"/>
    </location>
</feature>
<feature type="domain" description="UGGT thioredoxin-like" evidence="11">
    <location>
        <begin position="42"/>
        <end position="224"/>
    </location>
</feature>
<feature type="compositionally biased region" description="Polar residues" evidence="9">
    <location>
        <begin position="1525"/>
        <end position="1535"/>
    </location>
</feature>
<organism evidence="16 17">
    <name type="scientific">Diatrype stigma</name>
    <dbReference type="NCBI Taxonomy" id="117547"/>
    <lineage>
        <taxon>Eukaryota</taxon>
        <taxon>Fungi</taxon>
        <taxon>Dikarya</taxon>
        <taxon>Ascomycota</taxon>
        <taxon>Pezizomycotina</taxon>
        <taxon>Sordariomycetes</taxon>
        <taxon>Xylariomycetidae</taxon>
        <taxon>Xylariales</taxon>
        <taxon>Diatrypaceae</taxon>
        <taxon>Diatrype</taxon>
    </lineage>
</organism>
<proteinExistence type="inferred from homology"/>
<feature type="domain" description="UGGT thioredoxin-like" evidence="13">
    <location>
        <begin position="415"/>
        <end position="659"/>
    </location>
</feature>
<evidence type="ECO:0000259" key="15">
    <source>
        <dbReference type="Pfam" id="PF18404"/>
    </source>
</evidence>
<dbReference type="GO" id="GO:0003980">
    <property type="term" value="F:UDP-glucose:glycoprotein glucosyltransferase activity"/>
    <property type="evidence" value="ECO:0007669"/>
    <property type="project" value="InterPro"/>
</dbReference>
<comment type="cofactor">
    <cofactor evidence="1">
        <name>Ca(2+)</name>
        <dbReference type="ChEBI" id="CHEBI:29108"/>
    </cofactor>
</comment>
<dbReference type="Pfam" id="PF06427">
    <property type="entry name" value="UDP-g_GGTase"/>
    <property type="match status" value="1"/>
</dbReference>
<comment type="subcellular location">
    <subcellularLocation>
        <location evidence="2">Endoplasmic reticulum lumen</location>
    </subcellularLocation>
</comment>
<accession>A0AAN9UIR6</accession>
<dbReference type="InterPro" id="IPR040692">
    <property type="entry name" value="UGGT_TRXL_3"/>
</dbReference>
<dbReference type="GO" id="GO:0005788">
    <property type="term" value="C:endoplasmic reticulum lumen"/>
    <property type="evidence" value="ECO:0007669"/>
    <property type="project" value="UniProtKB-SubCell"/>
</dbReference>
<sequence length="1535" mass="171462">MISLLRLPGGLVATLLGSICLHSSYVGAGPAVNVAMKASFPEPPYLVELLETAAGENASSYFPLLDRIADGVFADTTTDKDLYEKFLEVLQKDGHISSPDALSTFKFALSLRAAAPRVEAHYQYYDTAAEPSIHQLKEKCPEWILLNGQQYCTPSLDGSGVSVAADSSQPHKLPFDRILGSDAPEAILYADITKPEFSAFHKLLAEKAKKGDVTYRLRYRTDKRGELAPLPVSGYGVELQLKRTDYIVIDDRDAEDQAEGDKPQDAAPTEVNLDEEEEVTDLKPLSSSELAGLGLKAGSFIMQSETPFQTLIKLTQDFPKFSTSIATHNVSEEFTKEHRHNRAGRVFPGLNVLFMNGVQLMERQIDPFNLVDSIRRERKLIKGVTDLGLTGQEAVALLGNREVTLAKATDETPRFDWRDEIEDGQVIVWLNNVEKDKRYSSYPKTIRALMQMTYPGQIPPIAKDVFNVIIPVDFSNLDDLSMITEQIQAFIKRQLPIRFGLVPIATTKAAEDQAKVVYHLLENYGLGSLMSYLESCQIDKTVSEPNQAKFDGAIKDRTPRSEATPLPFKEVLESEHHVKQVELAKHWAERLGADTAVPPVFLNGMAIPRSDGWIKAMSMKIGTDLQTVQQGIYAGIVDDDMWIPSIFLEGAASRRNIYIFPDAEMPLSVLDVNQFSGEHADLFTRVPVIEESKDTDKETWATLTLVADLSSTEGLQFLQAALAFRRNNPGVRLDIVNNPLEPTRAYEINTILRKDVEKLLEVENLETLQVLVSGDATGEDDGYNLALSRFLTAHAFKSGDQLIILNGRVVGPIAPSLPFKEEDFQLLFDFEQATRILPVYKAAEALGLSDKISDPIAAAKLTSVTALSTISDLPDGIFESAPTLRTDMFNEWNTTYTSFDVGDASTASIHFVAALNPTSEIGQRWAPILKVLSELEGVHMRVFLNPRERIEELPIKRFYRYVLDSAPSFDENEKVRSLGATFKGLPSEALLNLGLDVGPAWLVAPKESVHDLDNLKLSWIKSDVDAIYELEHILIEGHSREGKAPPRGVQLLLGTERDPHFADTIIMANIGYFQFKANPGYYSIQLKEGRSSEIFDIISVGAKGYNAVPGDEGTEVALMSFQGTTLYPRLKRKPGKEEEDVLEESDSQGAGDIISRGLKFAEGLLGGSKQKGLSPSAQEHAEINIFSVASGHLYERMLNIMMISVMKHTNHTVKFWFIEQFLSPSFKEFIPHLAAEYGFKYEMVTYKWPHWLRHQTEKQREIWGYKILFLDVLFPLSLDKVIFVDADQIVRTDMMDLVHHDLEGKPYGFTPMCDSRTEMEGFRFWKQGYWANYLRGLPYHISALYVVDLRRFRELAAGDRLRQHYHSLSADPASLSNLDQDLPNHMQFNIPIHSLPQNWLWCETWCSDESFVEARTIDLCNNPQTKEPKLDRARRQVPEWTAYDEEIAALHRRVKGLPGNGNSNNNAVEGKKGSDGEDAGPEIFVAGEKRGQKVLGGNGGKGEEGGEAAQKNTKSRTLEEEKPESTQSQGGKDEL</sequence>
<dbReference type="InterPro" id="IPR009448">
    <property type="entry name" value="UDP-g_GGtrans"/>
</dbReference>
<dbReference type="Gene3D" id="3.90.550.10">
    <property type="entry name" value="Spore Coat Polysaccharide Biosynthesis Protein SpsA, Chain A"/>
    <property type="match status" value="1"/>
</dbReference>
<comment type="pathway">
    <text evidence="3">Protein modification; protein glycosylation.</text>
</comment>
<dbReference type="Pfam" id="PF18402">
    <property type="entry name" value="Thioredoxin_14"/>
    <property type="match status" value="1"/>
</dbReference>
<dbReference type="GO" id="GO:0018279">
    <property type="term" value="P:protein N-linked glycosylation via asparagine"/>
    <property type="evidence" value="ECO:0007669"/>
    <property type="project" value="TreeGrafter"/>
</dbReference>
<feature type="chain" id="PRO_5042957390" evidence="10">
    <location>
        <begin position="29"/>
        <end position="1535"/>
    </location>
</feature>
<dbReference type="Pfam" id="PF18404">
    <property type="entry name" value="Glyco_transf_24"/>
    <property type="match status" value="1"/>
</dbReference>
<evidence type="ECO:0000256" key="9">
    <source>
        <dbReference type="SAM" id="MobiDB-lite"/>
    </source>
</evidence>
<protein>
    <submittedName>
        <fullName evidence="16">Killer toxin resistant protein</fullName>
    </submittedName>
</protein>
<reference evidence="16 17" key="1">
    <citation type="submission" date="2024-02" db="EMBL/GenBank/DDBJ databases">
        <title>De novo assembly and annotation of 12 fungi associated with fruit tree decline syndrome in Ontario, Canada.</title>
        <authorList>
            <person name="Sulman M."/>
            <person name="Ellouze W."/>
            <person name="Ilyukhin E."/>
        </authorList>
    </citation>
    <scope>NUCLEOTIDE SEQUENCE [LARGE SCALE GENOMIC DNA]</scope>
    <source>
        <strain evidence="16 17">M11/M66-122</strain>
    </source>
</reference>
<feature type="region of interest" description="Disordered" evidence="9">
    <location>
        <begin position="254"/>
        <end position="281"/>
    </location>
</feature>
<evidence type="ECO:0000313" key="17">
    <source>
        <dbReference type="Proteomes" id="UP001320420"/>
    </source>
</evidence>
<comment type="caution">
    <text evidence="16">The sequence shown here is derived from an EMBL/GenBank/DDBJ whole genome shotgun (WGS) entry which is preliminary data.</text>
</comment>
<evidence type="ECO:0000256" key="7">
    <source>
        <dbReference type="ARBA" id="ARBA00022824"/>
    </source>
</evidence>
<dbReference type="CDD" id="cd06432">
    <property type="entry name" value="GT8_HUGT1_C_like"/>
    <property type="match status" value="1"/>
</dbReference>
<dbReference type="InterPro" id="IPR029044">
    <property type="entry name" value="Nucleotide-diphossugar_trans"/>
</dbReference>
<evidence type="ECO:0000256" key="1">
    <source>
        <dbReference type="ARBA" id="ARBA00001913"/>
    </source>
</evidence>
<dbReference type="InterPro" id="IPR040525">
    <property type="entry name" value="UGGT_TRXL_4"/>
</dbReference>
<evidence type="ECO:0000256" key="10">
    <source>
        <dbReference type="SAM" id="SignalP"/>
    </source>
</evidence>